<dbReference type="SUPFAM" id="SSF102114">
    <property type="entry name" value="Radical SAM enzymes"/>
    <property type="match status" value="1"/>
</dbReference>
<evidence type="ECO:0000313" key="1">
    <source>
        <dbReference type="EMBL" id="QOR59501.1"/>
    </source>
</evidence>
<dbReference type="RefSeq" id="YP_010111659.1">
    <property type="nucleotide sequence ID" value="NC_055883.1"/>
</dbReference>
<sequence>MDSTTIVGRTVSCNNDYITWKIMLKYVDTKIVFAEVPNEVTLAINISNCPCHCKGCHSPYLAEDIGEILDEDALEEMVLANKGITCIAFMGGDSDPESINRLAEFVKKKRSMSLKEWNNIKVAWYSGRDIQADEIDLKNFDYIKLGPYMEEYGPLTRRGTNQRFYWVCKAIHEYPNLKKEERYYTIDVTSEFWKDETKD</sequence>
<accession>A0A7M1S027</accession>
<dbReference type="EMBL" id="MT774390">
    <property type="protein sequence ID" value="QOR59501.1"/>
    <property type="molecule type" value="Genomic_DNA"/>
</dbReference>
<evidence type="ECO:0000313" key="2">
    <source>
        <dbReference type="Proteomes" id="UP000593882"/>
    </source>
</evidence>
<name>A0A7M1S027_9CAUD</name>
<dbReference type="InterPro" id="IPR058240">
    <property type="entry name" value="rSAM_sf"/>
</dbReference>
<reference evidence="1 2" key="1">
    <citation type="submission" date="2020-07" db="EMBL/GenBank/DDBJ databases">
        <title>Taxonomic proposal: Crassvirales, a new order of highly abundant and diverse bacterial viruses.</title>
        <authorList>
            <person name="Shkoporov A.N."/>
            <person name="Stockdale S.R."/>
            <person name="Guerin E."/>
            <person name="Ross R.P."/>
            <person name="Hill C."/>
        </authorList>
    </citation>
    <scope>NUCLEOTIDE SEQUENCE [LARGE SCALE GENOMIC DNA]</scope>
</reference>
<keyword evidence="2" id="KW-1185">Reference proteome</keyword>
<dbReference type="KEGG" id="vg:65130087"/>
<proteinExistence type="predicted"/>
<dbReference type="Proteomes" id="UP000593882">
    <property type="component" value="Segment"/>
</dbReference>
<organism evidence="1 2">
    <name type="scientific">uncultured phage cr85_1</name>
    <dbReference type="NCBI Taxonomy" id="2772074"/>
    <lineage>
        <taxon>Viruses</taxon>
        <taxon>Duplodnaviria</taxon>
        <taxon>Heunggongvirae</taxon>
        <taxon>Uroviricota</taxon>
        <taxon>Caudoviricetes</taxon>
        <taxon>Crassvirales</taxon>
        <taxon>Steigviridae</taxon>
        <taxon>Asinivirinae</taxon>
        <taxon>Kahnovirus</taxon>
        <taxon>Kahnovirus oralis</taxon>
    </lineage>
</organism>
<dbReference type="GeneID" id="65130087"/>
<dbReference type="Pfam" id="PF13353">
    <property type="entry name" value="Fer4_12"/>
    <property type="match status" value="1"/>
</dbReference>
<protein>
    <submittedName>
        <fullName evidence="1">Uncharacterized protein</fullName>
    </submittedName>
</protein>